<dbReference type="GeneID" id="54565280"/>
<gene>
    <name evidence="2" type="ORF">M409DRAFT_52167</name>
</gene>
<accession>A0A6A6CTY8</accession>
<proteinExistence type="predicted"/>
<name>A0A6A6CTY8_ZASCE</name>
<feature type="region of interest" description="Disordered" evidence="1">
    <location>
        <begin position="1"/>
        <end position="84"/>
    </location>
</feature>
<dbReference type="AlphaFoldDB" id="A0A6A6CTY8"/>
<dbReference type="RefSeq" id="XP_033670537.1">
    <property type="nucleotide sequence ID" value="XM_033812008.1"/>
</dbReference>
<dbReference type="EMBL" id="ML993587">
    <property type="protein sequence ID" value="KAF2169648.1"/>
    <property type="molecule type" value="Genomic_DNA"/>
</dbReference>
<keyword evidence="3" id="KW-1185">Reference proteome</keyword>
<feature type="compositionally biased region" description="Low complexity" evidence="1">
    <location>
        <begin position="44"/>
        <end position="59"/>
    </location>
</feature>
<evidence type="ECO:0000256" key="1">
    <source>
        <dbReference type="SAM" id="MobiDB-lite"/>
    </source>
</evidence>
<protein>
    <submittedName>
        <fullName evidence="2">Uncharacterized protein</fullName>
    </submittedName>
</protein>
<dbReference type="Proteomes" id="UP000799537">
    <property type="component" value="Unassembled WGS sequence"/>
</dbReference>
<organism evidence="2 3">
    <name type="scientific">Zasmidium cellare ATCC 36951</name>
    <dbReference type="NCBI Taxonomy" id="1080233"/>
    <lineage>
        <taxon>Eukaryota</taxon>
        <taxon>Fungi</taxon>
        <taxon>Dikarya</taxon>
        <taxon>Ascomycota</taxon>
        <taxon>Pezizomycotina</taxon>
        <taxon>Dothideomycetes</taxon>
        <taxon>Dothideomycetidae</taxon>
        <taxon>Mycosphaerellales</taxon>
        <taxon>Mycosphaerellaceae</taxon>
        <taxon>Zasmidium</taxon>
    </lineage>
</organism>
<feature type="compositionally biased region" description="Polar residues" evidence="1">
    <location>
        <begin position="65"/>
        <end position="83"/>
    </location>
</feature>
<reference evidence="2" key="1">
    <citation type="journal article" date="2020" name="Stud. Mycol.">
        <title>101 Dothideomycetes genomes: a test case for predicting lifestyles and emergence of pathogens.</title>
        <authorList>
            <person name="Haridas S."/>
            <person name="Albert R."/>
            <person name="Binder M."/>
            <person name="Bloem J."/>
            <person name="Labutti K."/>
            <person name="Salamov A."/>
            <person name="Andreopoulos B."/>
            <person name="Baker S."/>
            <person name="Barry K."/>
            <person name="Bills G."/>
            <person name="Bluhm B."/>
            <person name="Cannon C."/>
            <person name="Castanera R."/>
            <person name="Culley D."/>
            <person name="Daum C."/>
            <person name="Ezra D."/>
            <person name="Gonzalez J."/>
            <person name="Henrissat B."/>
            <person name="Kuo A."/>
            <person name="Liang C."/>
            <person name="Lipzen A."/>
            <person name="Lutzoni F."/>
            <person name="Magnuson J."/>
            <person name="Mondo S."/>
            <person name="Nolan M."/>
            <person name="Ohm R."/>
            <person name="Pangilinan J."/>
            <person name="Park H.-J."/>
            <person name="Ramirez L."/>
            <person name="Alfaro M."/>
            <person name="Sun H."/>
            <person name="Tritt A."/>
            <person name="Yoshinaga Y."/>
            <person name="Zwiers L.-H."/>
            <person name="Turgeon B."/>
            <person name="Goodwin S."/>
            <person name="Spatafora J."/>
            <person name="Crous P."/>
            <person name="Grigoriev I."/>
        </authorList>
    </citation>
    <scope>NUCLEOTIDE SEQUENCE</scope>
    <source>
        <strain evidence="2">ATCC 36951</strain>
    </source>
</reference>
<sequence>MTSIPIRRQEFSNTRMASSGAGIQKECSSREQDMAHLNIQNHNQSQQAAAASSRPQACASKHKSSMLNHQDLQNDDPSTTHPSSIDIDLAIQAIEPEYRINHQQARDMVYQARMSLMAMREDDPEYKTLLREQRALLRGANSWNAGVVEGQGG</sequence>
<evidence type="ECO:0000313" key="3">
    <source>
        <dbReference type="Proteomes" id="UP000799537"/>
    </source>
</evidence>
<evidence type="ECO:0000313" key="2">
    <source>
        <dbReference type="EMBL" id="KAF2169648.1"/>
    </source>
</evidence>